<dbReference type="Proteomes" id="UP000028483">
    <property type="component" value="Unassembled WGS sequence"/>
</dbReference>
<protein>
    <submittedName>
        <fullName evidence="1">Uncharacterized protein</fullName>
    </submittedName>
</protein>
<evidence type="ECO:0000313" key="1">
    <source>
        <dbReference type="EMBL" id="CDH04431.1"/>
    </source>
</evidence>
<dbReference type="AlphaFoldDB" id="A0A077P3J1"/>
<organism evidence="1">
    <name type="scientific">Xenorhabdus bovienii str. oregonense</name>
    <dbReference type="NCBI Taxonomy" id="1398202"/>
    <lineage>
        <taxon>Bacteria</taxon>
        <taxon>Pseudomonadati</taxon>
        <taxon>Pseudomonadota</taxon>
        <taxon>Gammaproteobacteria</taxon>
        <taxon>Enterobacterales</taxon>
        <taxon>Morganellaceae</taxon>
        <taxon>Xenorhabdus</taxon>
    </lineage>
</organism>
<dbReference type="HOGENOM" id="CLU_099431_0_0_6"/>
<proteinExistence type="predicted"/>
<sequence length="247" mass="27870">MISPQTKSLEVIQYLSASIEAGESLLDDFTLRRLLKDVEAIPELVEKLSLKGLIYILQGKVSEGMELCERSISMAPSVSPSWTNYLSLLSSGVYLSRYNEVIDLAMKNINSCPVLLRQIINHASFTANLDLLNHATGLVNKLRVEPLNVFETCDMQTFTLLKQNETKAHRLSLLVHELMFIVESRKLKIIRSKVSVDNDGILGYHCILSTNDIGFICSFNDELFDRIFDKNIDTTDCFAIFEGNDEI</sequence>
<dbReference type="RefSeq" id="WP_038254576.1">
    <property type="nucleotide sequence ID" value="NZ_CAWLUU010000115.1"/>
</dbReference>
<gene>
    <name evidence="1" type="ORF">XBO1_1300005</name>
</gene>
<accession>A0A077P3J1</accession>
<name>A0A077P3J1_XENBV</name>
<reference evidence="1" key="1">
    <citation type="submission" date="2013-07" db="EMBL/GenBank/DDBJ databases">
        <title>Sub-species coevolution in mutualistic symbiosis.</title>
        <authorList>
            <person name="Murfin K."/>
            <person name="Klassen J."/>
            <person name="Lee M."/>
            <person name="Forst S."/>
            <person name="Stock P."/>
            <person name="Goodrich-Blair H."/>
        </authorList>
    </citation>
    <scope>NUCLEOTIDE SEQUENCE [LARGE SCALE GENOMIC DNA]</scope>
    <source>
        <strain evidence="1">Oregonense</strain>
    </source>
</reference>
<comment type="caution">
    <text evidence="1">The sequence shown here is derived from an EMBL/GenBank/DDBJ whole genome shotgun (WGS) entry which is preliminary data.</text>
</comment>
<dbReference type="EMBL" id="CBSX010000036">
    <property type="protein sequence ID" value="CDH04431.1"/>
    <property type="molecule type" value="Genomic_DNA"/>
</dbReference>